<proteinExistence type="predicted"/>
<evidence type="ECO:0000313" key="1">
    <source>
        <dbReference type="EMBL" id="EEH50929.1"/>
    </source>
</evidence>
<dbReference type="KEGG" id="mpp:MICPUCDRAFT_54866"/>
<dbReference type="Gene3D" id="3.40.50.150">
    <property type="entry name" value="Vaccinia Virus protein VP39"/>
    <property type="match status" value="1"/>
</dbReference>
<evidence type="ECO:0000313" key="2">
    <source>
        <dbReference type="Proteomes" id="UP000001876"/>
    </source>
</evidence>
<dbReference type="GO" id="GO:0008168">
    <property type="term" value="F:methyltransferase activity"/>
    <property type="evidence" value="ECO:0007669"/>
    <property type="project" value="UniProtKB-KW"/>
</dbReference>
<sequence>MHVNRLRRLCRRGSPSYCCGKILVPCLAFYLGHLCAESNSKVGVLSSSPEIPLNSCSICPSLVRGSSLMVNHSDFFGPFGGDATLYSYQSYLSPKSLVLEVGGYTGVDIVALQSLYGSFRTLLFEPVYHEEARKNLESNKNIEIFPFGLGNSNRNVSFDVQGDSTQQSNTGTPAEIKDFREVVKFLGIQKADLLQINCEGCEWEIMELLLSGSLATYFCHIHVQFHNNLEWVENKLERYAKIQDALTVTHELVYDQPWIWQLWRQKSCQGLNKYSC</sequence>
<dbReference type="AlphaFoldDB" id="C1NAE3"/>
<dbReference type="RefSeq" id="XP_003064949.1">
    <property type="nucleotide sequence ID" value="XM_003064903.1"/>
</dbReference>
<dbReference type="GO" id="GO:0032259">
    <property type="term" value="P:methylation"/>
    <property type="evidence" value="ECO:0007669"/>
    <property type="project" value="UniProtKB-KW"/>
</dbReference>
<accession>C1NAE3</accession>
<dbReference type="InterPro" id="IPR029063">
    <property type="entry name" value="SAM-dependent_MTases_sf"/>
</dbReference>
<dbReference type="EMBL" id="GG663753">
    <property type="protein sequence ID" value="EEH50929.1"/>
    <property type="molecule type" value="Genomic_DNA"/>
</dbReference>
<organism evidence="2">
    <name type="scientific">Micromonas pusilla (strain CCMP1545)</name>
    <name type="common">Picoplanktonic green alga</name>
    <dbReference type="NCBI Taxonomy" id="564608"/>
    <lineage>
        <taxon>Eukaryota</taxon>
        <taxon>Viridiplantae</taxon>
        <taxon>Chlorophyta</taxon>
        <taxon>Mamiellophyceae</taxon>
        <taxon>Mamiellales</taxon>
        <taxon>Mamiellaceae</taxon>
        <taxon>Micromonas</taxon>
    </lineage>
</organism>
<dbReference type="OrthoDB" id="40902at2759"/>
<keyword evidence="2" id="KW-1185">Reference proteome</keyword>
<name>C1NAE3_MICPC</name>
<reference evidence="1 2" key="1">
    <citation type="journal article" date="2009" name="Science">
        <title>Green evolution and dynamic adaptations revealed by genomes of the marine picoeukaryotes Micromonas.</title>
        <authorList>
            <person name="Worden A.Z."/>
            <person name="Lee J.H."/>
            <person name="Mock T."/>
            <person name="Rouze P."/>
            <person name="Simmons M.P."/>
            <person name="Aerts A.L."/>
            <person name="Allen A.E."/>
            <person name="Cuvelier M.L."/>
            <person name="Derelle E."/>
            <person name="Everett M.V."/>
            <person name="Foulon E."/>
            <person name="Grimwood J."/>
            <person name="Gundlach H."/>
            <person name="Henrissat B."/>
            <person name="Napoli C."/>
            <person name="McDonald S.M."/>
            <person name="Parker M.S."/>
            <person name="Rombauts S."/>
            <person name="Salamov A."/>
            <person name="Von Dassow P."/>
            <person name="Badger J.H."/>
            <person name="Coutinho P.M."/>
            <person name="Demir E."/>
            <person name="Dubchak I."/>
            <person name="Gentemann C."/>
            <person name="Eikrem W."/>
            <person name="Gready J.E."/>
            <person name="John U."/>
            <person name="Lanier W."/>
            <person name="Lindquist E.A."/>
            <person name="Lucas S."/>
            <person name="Mayer K.F."/>
            <person name="Moreau H."/>
            <person name="Not F."/>
            <person name="Otillar R."/>
            <person name="Panaud O."/>
            <person name="Pangilinan J."/>
            <person name="Paulsen I."/>
            <person name="Piegu B."/>
            <person name="Poliakov A."/>
            <person name="Robbens S."/>
            <person name="Schmutz J."/>
            <person name="Toulza E."/>
            <person name="Wyss T."/>
            <person name="Zelensky A."/>
            <person name="Zhou K."/>
            <person name="Armbrust E.V."/>
            <person name="Bhattacharya D."/>
            <person name="Goodenough U.W."/>
            <person name="Van de Peer Y."/>
            <person name="Grigoriev I.V."/>
        </authorList>
    </citation>
    <scope>NUCLEOTIDE SEQUENCE [LARGE SCALE GENOMIC DNA]</scope>
    <source>
        <strain evidence="1 2">CCMP1545</strain>
    </source>
</reference>
<keyword evidence="1" id="KW-0808">Transferase</keyword>
<dbReference type="SUPFAM" id="SSF53335">
    <property type="entry name" value="S-adenosyl-L-methionine-dependent methyltransferases"/>
    <property type="match status" value="1"/>
</dbReference>
<keyword evidence="1" id="KW-0489">Methyltransferase</keyword>
<gene>
    <name evidence="1" type="ORF">MICPUCDRAFT_54866</name>
</gene>
<protein>
    <submittedName>
        <fullName evidence="1">Methyltransferase</fullName>
    </submittedName>
</protein>
<dbReference type="GeneID" id="9690330"/>
<dbReference type="OMA" id="NCEGCEW"/>
<dbReference type="Proteomes" id="UP000001876">
    <property type="component" value="Unassembled WGS sequence"/>
</dbReference>